<reference evidence="3" key="1">
    <citation type="journal article" date="2023" name="Plant J.">
        <title>The genome of the king protea, Protea cynaroides.</title>
        <authorList>
            <person name="Chang J."/>
            <person name="Duong T.A."/>
            <person name="Schoeman C."/>
            <person name="Ma X."/>
            <person name="Roodt D."/>
            <person name="Barker N."/>
            <person name="Li Z."/>
            <person name="Van de Peer Y."/>
            <person name="Mizrachi E."/>
        </authorList>
    </citation>
    <scope>NUCLEOTIDE SEQUENCE</scope>
    <source>
        <tissue evidence="3">Young leaves</tissue>
    </source>
</reference>
<name>A0A9Q0L227_9MAGN</name>
<evidence type="ECO:0000313" key="3">
    <source>
        <dbReference type="EMBL" id="KAJ4980870.1"/>
    </source>
</evidence>
<accession>A0A9Q0L227</accession>
<proteinExistence type="predicted"/>
<evidence type="ECO:0000256" key="2">
    <source>
        <dbReference type="SAM" id="SignalP"/>
    </source>
</evidence>
<protein>
    <submittedName>
        <fullName evidence="3">Uncharacterized protein</fullName>
    </submittedName>
</protein>
<organism evidence="3 4">
    <name type="scientific">Protea cynaroides</name>
    <dbReference type="NCBI Taxonomy" id="273540"/>
    <lineage>
        <taxon>Eukaryota</taxon>
        <taxon>Viridiplantae</taxon>
        <taxon>Streptophyta</taxon>
        <taxon>Embryophyta</taxon>
        <taxon>Tracheophyta</taxon>
        <taxon>Spermatophyta</taxon>
        <taxon>Magnoliopsida</taxon>
        <taxon>Proteales</taxon>
        <taxon>Proteaceae</taxon>
        <taxon>Protea</taxon>
    </lineage>
</organism>
<evidence type="ECO:0000256" key="1">
    <source>
        <dbReference type="SAM" id="MobiDB-lite"/>
    </source>
</evidence>
<sequence length="350" mass="39848">MGLFFYVFLFLVQQLLLIAIENGMHFFESHEQIKELEGRHGPEVSENGQRLYRLGSKMRPSSPLEAMSPEVINTWELMAGLEEDEEEKQQQSRSSRVERSASVGKRSKSFHWLPEGELPAKASFKGTKEYYGIEQGYNNKVITQSVHETFDEMVERNWMPEAREAKSQDLLLEDGCGSKLKACEDANENSVEVYVKEESHIIGIGGQENAIKELNAINEVLMNRPRLHQQNEVELVVEVNSTSSNAIKTERGLRRKAMASGLTTLRIPTDDIDFPATTSLKQWLDVTPKFGTFPLPIPVNENQCNEDSVFDQEIVKAFEEAMQQLQAEEECILRQIIENSMEGSIKEKDM</sequence>
<comment type="caution">
    <text evidence="3">The sequence shown here is derived from an EMBL/GenBank/DDBJ whole genome shotgun (WGS) entry which is preliminary data.</text>
</comment>
<gene>
    <name evidence="3" type="ORF">NE237_031707</name>
</gene>
<evidence type="ECO:0000313" key="4">
    <source>
        <dbReference type="Proteomes" id="UP001141806"/>
    </source>
</evidence>
<keyword evidence="2" id="KW-0732">Signal</keyword>
<feature type="signal peptide" evidence="2">
    <location>
        <begin position="1"/>
        <end position="19"/>
    </location>
</feature>
<dbReference type="OrthoDB" id="1937661at2759"/>
<dbReference type="EMBL" id="JAMYWD010000001">
    <property type="protein sequence ID" value="KAJ4980870.1"/>
    <property type="molecule type" value="Genomic_DNA"/>
</dbReference>
<keyword evidence="4" id="KW-1185">Reference proteome</keyword>
<feature type="chain" id="PRO_5040507002" evidence="2">
    <location>
        <begin position="20"/>
        <end position="350"/>
    </location>
</feature>
<dbReference type="Proteomes" id="UP001141806">
    <property type="component" value="Unassembled WGS sequence"/>
</dbReference>
<dbReference type="AlphaFoldDB" id="A0A9Q0L227"/>
<feature type="region of interest" description="Disordered" evidence="1">
    <location>
        <begin position="82"/>
        <end position="102"/>
    </location>
</feature>